<proteinExistence type="predicted"/>
<dbReference type="EMBL" id="QZJZ01000062">
    <property type="protein sequence ID" value="RJP58717.1"/>
    <property type="molecule type" value="Genomic_DNA"/>
</dbReference>
<accession>A0A3A4R7G0</accession>
<reference evidence="1 2" key="1">
    <citation type="journal article" date="2017" name="ISME J.">
        <title>Energy and carbon metabolisms in a deep terrestrial subsurface fluid microbial community.</title>
        <authorList>
            <person name="Momper L."/>
            <person name="Jungbluth S.P."/>
            <person name="Lee M.D."/>
            <person name="Amend J.P."/>
        </authorList>
    </citation>
    <scope>NUCLEOTIDE SEQUENCE [LARGE SCALE GENOMIC DNA]</scope>
    <source>
        <strain evidence="1">SURF_26</strain>
    </source>
</reference>
<organism evidence="1 2">
    <name type="scientific">Candidatus Auribacter fodinae</name>
    <dbReference type="NCBI Taxonomy" id="2093366"/>
    <lineage>
        <taxon>Bacteria</taxon>
        <taxon>Pseudomonadati</taxon>
        <taxon>Candidatus Auribacterota</taxon>
        <taxon>Candidatus Auribacteria</taxon>
        <taxon>Candidatus Auribacterales</taxon>
        <taxon>Candidatus Auribacteraceae</taxon>
        <taxon>Candidatus Auribacter</taxon>
    </lineage>
</organism>
<protein>
    <submittedName>
        <fullName evidence="1">Uncharacterized protein</fullName>
    </submittedName>
</protein>
<dbReference type="AlphaFoldDB" id="A0A3A4R7G0"/>
<gene>
    <name evidence="1" type="ORF">C4541_07480</name>
</gene>
<name>A0A3A4R7G0_9BACT</name>
<comment type="caution">
    <text evidence="1">The sequence shown here is derived from an EMBL/GenBank/DDBJ whole genome shotgun (WGS) entry which is preliminary data.</text>
</comment>
<evidence type="ECO:0000313" key="1">
    <source>
        <dbReference type="EMBL" id="RJP58717.1"/>
    </source>
</evidence>
<evidence type="ECO:0000313" key="2">
    <source>
        <dbReference type="Proteomes" id="UP000266426"/>
    </source>
</evidence>
<sequence length="114" mass="13889">MRKKLFITAVVLATFIGVQSYSVPAYSGDREWATVGKILTGVVGAGLVYETMYDGYYYHPRTYYRSYYEVPDVIIIDRPYHGPYYRRGHHYYHNRYYDRSYYRPRHYYRTRHCH</sequence>
<dbReference type="Proteomes" id="UP000266426">
    <property type="component" value="Unassembled WGS sequence"/>
</dbReference>